<evidence type="ECO:0000256" key="2">
    <source>
        <dbReference type="SAM" id="Coils"/>
    </source>
</evidence>
<comment type="similarity">
    <text evidence="1">Belongs to the SlyX family.</text>
</comment>
<gene>
    <name evidence="1" type="primary">slyX</name>
    <name evidence="3" type="ORF">ACFO1V_03735</name>
</gene>
<dbReference type="Proteomes" id="UP001596042">
    <property type="component" value="Unassembled WGS sequence"/>
</dbReference>
<reference evidence="4" key="1">
    <citation type="journal article" date="2019" name="Int. J. Syst. Evol. Microbiol.">
        <title>The Global Catalogue of Microorganisms (GCM) 10K type strain sequencing project: providing services to taxonomists for standard genome sequencing and annotation.</title>
        <authorList>
            <consortium name="The Broad Institute Genomics Platform"/>
            <consortium name="The Broad Institute Genome Sequencing Center for Infectious Disease"/>
            <person name="Wu L."/>
            <person name="Ma J."/>
        </authorList>
    </citation>
    <scope>NUCLEOTIDE SEQUENCE [LARGE SCALE GENOMIC DNA]</scope>
    <source>
        <strain evidence="4">CGMCC 1.15731</strain>
    </source>
</reference>
<evidence type="ECO:0000256" key="1">
    <source>
        <dbReference type="HAMAP-Rule" id="MF_00715"/>
    </source>
</evidence>
<dbReference type="RefSeq" id="WP_374831930.1">
    <property type="nucleotide sequence ID" value="NZ_JBHEEZ010000011.1"/>
</dbReference>
<organism evidence="3 4">
    <name type="scientific">Daeguia caeni</name>
    <dbReference type="NCBI Taxonomy" id="439612"/>
    <lineage>
        <taxon>Bacteria</taxon>
        <taxon>Pseudomonadati</taxon>
        <taxon>Pseudomonadota</taxon>
        <taxon>Alphaproteobacteria</taxon>
        <taxon>Hyphomicrobiales</taxon>
        <taxon>Brucellaceae</taxon>
        <taxon>Daeguia</taxon>
    </lineage>
</organism>
<dbReference type="NCBIfam" id="NF001962">
    <property type="entry name" value="PRK00736.1"/>
    <property type="match status" value="1"/>
</dbReference>
<comment type="caution">
    <text evidence="3">The sequence shown here is derived from an EMBL/GenBank/DDBJ whole genome shotgun (WGS) entry which is preliminary data.</text>
</comment>
<dbReference type="PANTHER" id="PTHR36508">
    <property type="entry name" value="PROTEIN SLYX"/>
    <property type="match status" value="1"/>
</dbReference>
<dbReference type="PANTHER" id="PTHR36508:SF1">
    <property type="entry name" value="PROTEIN SLYX"/>
    <property type="match status" value="1"/>
</dbReference>
<protein>
    <recommendedName>
        <fullName evidence="1">Protein SlyX homolog</fullName>
    </recommendedName>
</protein>
<sequence length="68" mass="7951">MTTEERLVELEIRVALQEKTIEELSSVVTEHWKTIEQLTKKLNALTDRFLVLEEQAAPEVPVTRPPHW</sequence>
<accession>A0ABV9H1N2</accession>
<proteinExistence type="inferred from homology"/>
<name>A0ABV9H1N2_9HYPH</name>
<dbReference type="EMBL" id="JBHSEL010000036">
    <property type="protein sequence ID" value="MFC4624341.1"/>
    <property type="molecule type" value="Genomic_DNA"/>
</dbReference>
<dbReference type="Pfam" id="PF04102">
    <property type="entry name" value="SlyX"/>
    <property type="match status" value="1"/>
</dbReference>
<evidence type="ECO:0000313" key="3">
    <source>
        <dbReference type="EMBL" id="MFC4624341.1"/>
    </source>
</evidence>
<feature type="coiled-coil region" evidence="2">
    <location>
        <begin position="7"/>
        <end position="55"/>
    </location>
</feature>
<dbReference type="HAMAP" id="MF_00715">
    <property type="entry name" value="SlyX"/>
    <property type="match status" value="1"/>
</dbReference>
<keyword evidence="4" id="KW-1185">Reference proteome</keyword>
<dbReference type="Gene3D" id="1.20.5.300">
    <property type="match status" value="1"/>
</dbReference>
<dbReference type="InterPro" id="IPR007236">
    <property type="entry name" value="SlyX"/>
</dbReference>
<evidence type="ECO:0000313" key="4">
    <source>
        <dbReference type="Proteomes" id="UP001596042"/>
    </source>
</evidence>
<keyword evidence="2" id="KW-0175">Coiled coil</keyword>